<name>U4LR94_PYROM</name>
<keyword evidence="4" id="KW-1185">Reference proteome</keyword>
<gene>
    <name evidence="3" type="ORF">PCON_02577</name>
</gene>
<dbReference type="EMBL" id="HF936296">
    <property type="protein sequence ID" value="CCX34099.1"/>
    <property type="molecule type" value="Genomic_DNA"/>
</dbReference>
<protein>
    <submittedName>
        <fullName evidence="3">Similar to Putative 37S ribosomal protein S26A, mitochondrial acc. no. O42919</fullName>
    </submittedName>
</protein>
<dbReference type="Pfam" id="PF02777">
    <property type="entry name" value="Sod_Fe_C"/>
    <property type="match status" value="2"/>
</dbReference>
<dbReference type="eggNOG" id="KOG0876">
    <property type="taxonomic scope" value="Eukaryota"/>
</dbReference>
<feature type="domain" description="Manganese/iron superoxide dismutase C-terminal" evidence="2">
    <location>
        <begin position="125"/>
        <end position="177"/>
    </location>
</feature>
<feature type="domain" description="Manganese/iron superoxide dismutase C-terminal" evidence="2">
    <location>
        <begin position="192"/>
        <end position="255"/>
    </location>
</feature>
<dbReference type="OMA" id="MTAREPN"/>
<keyword evidence="3" id="KW-0689">Ribosomal protein</keyword>
<sequence>MSFSSSLLRRMPRAVSGVPKLTRNLHSVPLLNHKETFTNNGIPGAFSPKAFKTSWTEYQEGLVGNLNRLVAETEFAHKPAMDIAILTARQADLAATFNYSSQAHNNHFFFEALSPVPTKMPEEFLALIPWTWSSPEALKTEFLTTAKKMFGNGWVWLVLDQTKYLRIVCTYNAGTPYGAAYRRQETDMNTTPDLSIRETTNAVKNSSVAGANWAVPLLNINVWEHAWVEDFGVNGKELYLEAVWDVIDWSVVSARFASTSARTLQH</sequence>
<evidence type="ECO:0000313" key="4">
    <source>
        <dbReference type="Proteomes" id="UP000018144"/>
    </source>
</evidence>
<evidence type="ECO:0000256" key="1">
    <source>
        <dbReference type="ARBA" id="ARBA00037226"/>
    </source>
</evidence>
<comment type="function">
    <text evidence="1">Component of the mitochondrial ribosome (mitoribosome), a dedicated translation machinery responsible for the synthesis of mitochondrial genome-encoded proteins, including at least some of the essential transmembrane subunits of the mitochondrial respiratory chain. The mitoribosomes are attached to the mitochondrial inner membrane and translation products are cotranslationally integrated into the membrane.</text>
</comment>
<accession>U4LR94</accession>
<dbReference type="OrthoDB" id="275227at2759"/>
<dbReference type="Proteomes" id="UP000018144">
    <property type="component" value="Unassembled WGS sequence"/>
</dbReference>
<dbReference type="AlphaFoldDB" id="U4LR94"/>
<dbReference type="PANTHER" id="PTHR43595:SF2">
    <property type="entry name" value="SMALL RIBOSOMAL SUBUNIT PROTEIN MS42"/>
    <property type="match status" value="1"/>
</dbReference>
<dbReference type="PANTHER" id="PTHR43595">
    <property type="entry name" value="37S RIBOSOMAL PROTEIN S26, MITOCHONDRIAL"/>
    <property type="match status" value="1"/>
</dbReference>
<dbReference type="Gene3D" id="3.55.40.20">
    <property type="entry name" value="Iron/manganese superoxide dismutase, C-terminal domain"/>
    <property type="match status" value="1"/>
</dbReference>
<keyword evidence="3" id="KW-0687">Ribonucleoprotein</keyword>
<organism evidence="3 4">
    <name type="scientific">Pyronema omphalodes (strain CBS 100304)</name>
    <name type="common">Pyronema confluens</name>
    <dbReference type="NCBI Taxonomy" id="1076935"/>
    <lineage>
        <taxon>Eukaryota</taxon>
        <taxon>Fungi</taxon>
        <taxon>Dikarya</taxon>
        <taxon>Ascomycota</taxon>
        <taxon>Pezizomycotina</taxon>
        <taxon>Pezizomycetes</taxon>
        <taxon>Pezizales</taxon>
        <taxon>Pyronemataceae</taxon>
        <taxon>Pyronema</taxon>
    </lineage>
</organism>
<proteinExistence type="predicted"/>
<evidence type="ECO:0000313" key="3">
    <source>
        <dbReference type="EMBL" id="CCX34099.1"/>
    </source>
</evidence>
<evidence type="ECO:0000259" key="2">
    <source>
        <dbReference type="Pfam" id="PF02777"/>
    </source>
</evidence>
<dbReference type="InterPro" id="IPR036314">
    <property type="entry name" value="SOD_C_sf"/>
</dbReference>
<dbReference type="GO" id="GO:0046872">
    <property type="term" value="F:metal ion binding"/>
    <property type="evidence" value="ECO:0007669"/>
    <property type="project" value="InterPro"/>
</dbReference>
<dbReference type="GO" id="GO:0005737">
    <property type="term" value="C:cytoplasm"/>
    <property type="evidence" value="ECO:0007669"/>
    <property type="project" value="TreeGrafter"/>
</dbReference>
<dbReference type="GO" id="GO:0005840">
    <property type="term" value="C:ribosome"/>
    <property type="evidence" value="ECO:0007669"/>
    <property type="project" value="UniProtKB-KW"/>
</dbReference>
<dbReference type="GO" id="GO:0004784">
    <property type="term" value="F:superoxide dismutase activity"/>
    <property type="evidence" value="ECO:0007669"/>
    <property type="project" value="InterPro"/>
</dbReference>
<dbReference type="InterPro" id="IPR019832">
    <property type="entry name" value="Mn/Fe_SOD_C"/>
</dbReference>
<dbReference type="SUPFAM" id="SSF54719">
    <property type="entry name" value="Fe,Mn superoxide dismutase (SOD), C-terminal domain"/>
    <property type="match status" value="1"/>
</dbReference>
<dbReference type="SUPFAM" id="SSF46609">
    <property type="entry name" value="Fe,Mn superoxide dismutase (SOD), N-terminal domain"/>
    <property type="match status" value="1"/>
</dbReference>
<reference evidence="3 4" key="1">
    <citation type="journal article" date="2013" name="PLoS Genet.">
        <title>The genome and development-dependent transcriptomes of Pyronema confluens: a window into fungal evolution.</title>
        <authorList>
            <person name="Traeger S."/>
            <person name="Altegoer F."/>
            <person name="Freitag M."/>
            <person name="Gabaldon T."/>
            <person name="Kempken F."/>
            <person name="Kumar A."/>
            <person name="Marcet-Houben M."/>
            <person name="Poggeler S."/>
            <person name="Stajich J.E."/>
            <person name="Nowrousian M."/>
        </authorList>
    </citation>
    <scope>NUCLEOTIDE SEQUENCE [LARGE SCALE GENOMIC DNA]</scope>
    <source>
        <strain evidence="4">CBS 100304</strain>
        <tissue evidence="3">Vegetative mycelium</tissue>
    </source>
</reference>
<dbReference type="InterPro" id="IPR036324">
    <property type="entry name" value="Mn/Fe_SOD_N_sf"/>
</dbReference>
<dbReference type="STRING" id="1076935.U4LR94"/>